<dbReference type="EMBL" id="AEDY01000141">
    <property type="protein sequence ID" value="EFO53302.1"/>
    <property type="molecule type" value="Genomic_DNA"/>
</dbReference>
<name>A0ABP2J0W4_9STRE</name>
<comment type="caution">
    <text evidence="1">The sequence shown here is derived from an EMBL/GenBank/DDBJ whole genome shotgun (WGS) entry which is preliminary data.</text>
</comment>
<sequence length="45" mass="5411">MINLLFLLFYNFIRKVPHMEHLVTKIKIEVLVDCIAIADYFIMKI</sequence>
<evidence type="ECO:0000313" key="1">
    <source>
        <dbReference type="EMBL" id="EFO53302.1"/>
    </source>
</evidence>
<protein>
    <submittedName>
        <fullName evidence="1">Uncharacterized protein</fullName>
    </submittedName>
</protein>
<accession>A0ABP2J0W4</accession>
<reference evidence="1" key="1">
    <citation type="submission" date="2010-09" db="EMBL/GenBank/DDBJ databases">
        <authorList>
            <person name="Daugherty S.C."/>
            <person name="Kilian M."/>
            <person name="Tettelin H."/>
        </authorList>
    </citation>
    <scope>NUCLEOTIDE SEQUENCE [LARGE SCALE GENOMIC DNA]</scope>
    <source>
        <strain evidence="1">SK1302</strain>
    </source>
</reference>
<organism evidence="1">
    <name type="scientific">Streptococcus infantis SK1302</name>
    <dbReference type="NCBI Taxonomy" id="871237"/>
    <lineage>
        <taxon>Bacteria</taxon>
        <taxon>Bacillati</taxon>
        <taxon>Bacillota</taxon>
        <taxon>Bacilli</taxon>
        <taxon>Lactobacillales</taxon>
        <taxon>Streptococcaceae</taxon>
        <taxon>Streptococcus</taxon>
    </lineage>
</organism>
<proteinExistence type="predicted"/>
<gene>
    <name evidence="1" type="ORF">SIN_2031</name>
</gene>